<protein>
    <submittedName>
        <fullName evidence="6">Cysteine dioxygenase family protein</fullName>
    </submittedName>
</protein>
<dbReference type="SUPFAM" id="SSF51182">
    <property type="entry name" value="RmlC-like cupins"/>
    <property type="match status" value="1"/>
</dbReference>
<evidence type="ECO:0000256" key="1">
    <source>
        <dbReference type="ARBA" id="ARBA00006622"/>
    </source>
</evidence>
<dbReference type="Proteomes" id="UP001500457">
    <property type="component" value="Unassembled WGS sequence"/>
</dbReference>
<dbReference type="InterPro" id="IPR010300">
    <property type="entry name" value="CDO_1"/>
</dbReference>
<evidence type="ECO:0000256" key="3">
    <source>
        <dbReference type="ARBA" id="ARBA00022964"/>
    </source>
</evidence>
<dbReference type="GO" id="GO:0051213">
    <property type="term" value="F:dioxygenase activity"/>
    <property type="evidence" value="ECO:0007669"/>
    <property type="project" value="UniProtKB-KW"/>
</dbReference>
<dbReference type="InterPro" id="IPR011051">
    <property type="entry name" value="RmlC_Cupin_sf"/>
</dbReference>
<organism evidence="6 7">
    <name type="scientific">Actinomycetospora straminea</name>
    <dbReference type="NCBI Taxonomy" id="663607"/>
    <lineage>
        <taxon>Bacteria</taxon>
        <taxon>Bacillati</taxon>
        <taxon>Actinomycetota</taxon>
        <taxon>Actinomycetes</taxon>
        <taxon>Pseudonocardiales</taxon>
        <taxon>Pseudonocardiaceae</taxon>
        <taxon>Actinomycetospora</taxon>
    </lineage>
</organism>
<proteinExistence type="inferred from homology"/>
<keyword evidence="7" id="KW-1185">Reference proteome</keyword>
<reference evidence="7" key="1">
    <citation type="journal article" date="2019" name="Int. J. Syst. Evol. Microbiol.">
        <title>The Global Catalogue of Microorganisms (GCM) 10K type strain sequencing project: providing services to taxonomists for standard genome sequencing and annotation.</title>
        <authorList>
            <consortium name="The Broad Institute Genomics Platform"/>
            <consortium name="The Broad Institute Genome Sequencing Center for Infectious Disease"/>
            <person name="Wu L."/>
            <person name="Ma J."/>
        </authorList>
    </citation>
    <scope>NUCLEOTIDE SEQUENCE [LARGE SCALE GENOMIC DNA]</scope>
    <source>
        <strain evidence="7">JCM 17983</strain>
    </source>
</reference>
<dbReference type="InterPro" id="IPR014710">
    <property type="entry name" value="RmlC-like_jellyroll"/>
</dbReference>
<sequence length="178" mass="19049">MTTTITTSTIPALTALTTDLDAAVRDADPGTPRVDAVGAALAPYLGDPRLLTPEQCVGDPARYRQHLLHVADDGAFSLVALVWLPGQTTPIHDHLSWCVVGVHAGEEHEERYRRVGDLLVPDGEDVAAAGSVTGLLPPGDIHRVTNTAPTTTISLHVYGVDVRRHGSSIRRRYDLPIA</sequence>
<comment type="caution">
    <text evidence="6">The sequence shown here is derived from an EMBL/GenBank/DDBJ whole genome shotgun (WGS) entry which is preliminary data.</text>
</comment>
<keyword evidence="5" id="KW-0408">Iron</keyword>
<dbReference type="EMBL" id="BAABHQ010000004">
    <property type="protein sequence ID" value="GAA4872547.1"/>
    <property type="molecule type" value="Genomic_DNA"/>
</dbReference>
<evidence type="ECO:0000256" key="2">
    <source>
        <dbReference type="ARBA" id="ARBA00022723"/>
    </source>
</evidence>
<name>A0ABP9EAE3_9PSEU</name>
<dbReference type="Pfam" id="PF05995">
    <property type="entry name" value="CDO_I"/>
    <property type="match status" value="1"/>
</dbReference>
<dbReference type="CDD" id="cd10548">
    <property type="entry name" value="cupin_CDO"/>
    <property type="match status" value="1"/>
</dbReference>
<evidence type="ECO:0000256" key="4">
    <source>
        <dbReference type="ARBA" id="ARBA00023002"/>
    </source>
</evidence>
<dbReference type="PANTHER" id="PTHR12918">
    <property type="entry name" value="CYSTEINE DIOXYGENASE"/>
    <property type="match status" value="1"/>
</dbReference>
<gene>
    <name evidence="6" type="ORF">GCM10023203_22850</name>
</gene>
<evidence type="ECO:0000313" key="7">
    <source>
        <dbReference type="Proteomes" id="UP001500457"/>
    </source>
</evidence>
<accession>A0ABP9EAE3</accession>
<comment type="similarity">
    <text evidence="1">Belongs to the cysteine dioxygenase family.</text>
</comment>
<keyword evidence="4" id="KW-0560">Oxidoreductase</keyword>
<dbReference type="Gene3D" id="2.60.120.10">
    <property type="entry name" value="Jelly Rolls"/>
    <property type="match status" value="1"/>
</dbReference>
<keyword evidence="2" id="KW-0479">Metal-binding</keyword>
<evidence type="ECO:0000313" key="6">
    <source>
        <dbReference type="EMBL" id="GAA4872547.1"/>
    </source>
</evidence>
<keyword evidence="3 6" id="KW-0223">Dioxygenase</keyword>
<dbReference type="PANTHER" id="PTHR12918:SF1">
    <property type="entry name" value="CYSTEINE DIOXYGENASE TYPE 1"/>
    <property type="match status" value="1"/>
</dbReference>
<evidence type="ECO:0000256" key="5">
    <source>
        <dbReference type="ARBA" id="ARBA00023004"/>
    </source>
</evidence>
<dbReference type="RefSeq" id="WP_274230564.1">
    <property type="nucleotide sequence ID" value="NZ_BAABHQ010000004.1"/>
</dbReference>